<sequence>MSFYELVLLWANAKQSASPSSRSSSEPPPEPEAAPEGVITRLSSLMGQTPHLGWPVYACLVALLAILIAFFASPTVHILYCDYDGPLLPLIKPSEHTNNPLLPLGQYSLIAALSHEPVEVSYGVGSWKGSSSLPGPETVLVNCINHCLRRSKPLQISYGDVYCHTNALINTETAVTLAYAINQGTSDRQIRNSIKGFGGLEETRTGHAVQPSWVLKKYLQAIRNDEVPIFTDVDQGLRPYIDDRPEKMDSRCHRRRRLLP</sequence>
<dbReference type="EMBL" id="MIKF01000572">
    <property type="protein sequence ID" value="RTE69468.1"/>
    <property type="molecule type" value="Genomic_DNA"/>
</dbReference>
<evidence type="ECO:0000313" key="2">
    <source>
        <dbReference type="EMBL" id="RTE69468.1"/>
    </source>
</evidence>
<keyword evidence="1" id="KW-0812">Transmembrane</keyword>
<keyword evidence="1" id="KW-1133">Transmembrane helix</keyword>
<protein>
    <submittedName>
        <fullName evidence="2">Uncharacterized protein</fullName>
    </submittedName>
</protein>
<evidence type="ECO:0000313" key="3">
    <source>
        <dbReference type="Proteomes" id="UP000287124"/>
    </source>
</evidence>
<keyword evidence="1" id="KW-0472">Membrane</keyword>
<name>A0A430L182_9HYPO</name>
<accession>A0A430L182</accession>
<reference evidence="2 3" key="1">
    <citation type="submission" date="2017-06" db="EMBL/GenBank/DDBJ databases">
        <title>Comparative genomic analysis of Ambrosia Fusariam Clade fungi.</title>
        <authorList>
            <person name="Stajich J.E."/>
            <person name="Carrillo J."/>
            <person name="Kijimoto T."/>
            <person name="Eskalen A."/>
            <person name="O'Donnell K."/>
            <person name="Kasson M."/>
        </authorList>
    </citation>
    <scope>NUCLEOTIDE SEQUENCE [LARGE SCALE GENOMIC DNA]</scope>
    <source>
        <strain evidence="2 3">UCR1854</strain>
    </source>
</reference>
<evidence type="ECO:0000256" key="1">
    <source>
        <dbReference type="SAM" id="Phobius"/>
    </source>
</evidence>
<organism evidence="2 3">
    <name type="scientific">Fusarium euwallaceae</name>
    <dbReference type="NCBI Taxonomy" id="1147111"/>
    <lineage>
        <taxon>Eukaryota</taxon>
        <taxon>Fungi</taxon>
        <taxon>Dikarya</taxon>
        <taxon>Ascomycota</taxon>
        <taxon>Pezizomycotina</taxon>
        <taxon>Sordariomycetes</taxon>
        <taxon>Hypocreomycetidae</taxon>
        <taxon>Hypocreales</taxon>
        <taxon>Nectriaceae</taxon>
        <taxon>Fusarium</taxon>
        <taxon>Fusarium solani species complex</taxon>
    </lineage>
</organism>
<feature type="transmembrane region" description="Helical" evidence="1">
    <location>
        <begin position="52"/>
        <end position="72"/>
    </location>
</feature>
<dbReference type="AlphaFoldDB" id="A0A430L182"/>
<gene>
    <name evidence="2" type="ORF">BHE90_016151</name>
</gene>
<keyword evidence="3" id="KW-1185">Reference proteome</keyword>
<dbReference type="Proteomes" id="UP000287124">
    <property type="component" value="Unassembled WGS sequence"/>
</dbReference>
<comment type="caution">
    <text evidence="2">The sequence shown here is derived from an EMBL/GenBank/DDBJ whole genome shotgun (WGS) entry which is preliminary data.</text>
</comment>
<proteinExistence type="predicted"/>